<evidence type="ECO:0000313" key="1">
    <source>
        <dbReference type="EnsemblPlants" id="OB07G24530.1"/>
    </source>
</evidence>
<name>J3MM21_ORYBR</name>
<dbReference type="AlphaFoldDB" id="J3MM21"/>
<dbReference type="HOGENOM" id="CLU_1996141_0_0_1"/>
<proteinExistence type="predicted"/>
<dbReference type="Gramene" id="OB07G24530.1">
    <property type="protein sequence ID" value="OB07G24530.1"/>
    <property type="gene ID" value="OB07G24530"/>
</dbReference>
<keyword evidence="2" id="KW-1185">Reference proteome</keyword>
<sequence>MSSNSRDTGKEENPPNAPMLVALPLVKALRPVNVAINPAADPRLTQQPCPGHVAVLPPHTPWPVHVPITPAPLNPANPQQNGDVAVSDVSPAIDSCDEKMLPKVDMLFDGENEAYEFYNAEDVPL</sequence>
<accession>J3MM21</accession>
<dbReference type="EnsemblPlants" id="OB07G24530.1">
    <property type="protein sequence ID" value="OB07G24530.1"/>
    <property type="gene ID" value="OB07G24530"/>
</dbReference>
<dbReference type="eggNOG" id="ENOG502QSMI">
    <property type="taxonomic scope" value="Eukaryota"/>
</dbReference>
<reference evidence="1" key="1">
    <citation type="journal article" date="2013" name="Nat. Commun.">
        <title>Whole-genome sequencing of Oryza brachyantha reveals mechanisms underlying Oryza genome evolution.</title>
        <authorList>
            <person name="Chen J."/>
            <person name="Huang Q."/>
            <person name="Gao D."/>
            <person name="Wang J."/>
            <person name="Lang Y."/>
            <person name="Liu T."/>
            <person name="Li B."/>
            <person name="Bai Z."/>
            <person name="Luis Goicoechea J."/>
            <person name="Liang C."/>
            <person name="Chen C."/>
            <person name="Zhang W."/>
            <person name="Sun S."/>
            <person name="Liao Y."/>
            <person name="Zhang X."/>
            <person name="Yang L."/>
            <person name="Song C."/>
            <person name="Wang M."/>
            <person name="Shi J."/>
            <person name="Liu G."/>
            <person name="Liu J."/>
            <person name="Zhou H."/>
            <person name="Zhou W."/>
            <person name="Yu Q."/>
            <person name="An N."/>
            <person name="Chen Y."/>
            <person name="Cai Q."/>
            <person name="Wang B."/>
            <person name="Liu B."/>
            <person name="Min J."/>
            <person name="Huang Y."/>
            <person name="Wu H."/>
            <person name="Li Z."/>
            <person name="Zhang Y."/>
            <person name="Yin Y."/>
            <person name="Song W."/>
            <person name="Jiang J."/>
            <person name="Jackson S.A."/>
            <person name="Wing R.A."/>
            <person name="Wang J."/>
            <person name="Chen M."/>
        </authorList>
    </citation>
    <scope>NUCLEOTIDE SEQUENCE [LARGE SCALE GENOMIC DNA]</scope>
    <source>
        <strain evidence="1">cv. IRGC 101232</strain>
    </source>
</reference>
<reference evidence="1" key="2">
    <citation type="submission" date="2013-04" db="UniProtKB">
        <authorList>
            <consortium name="EnsemblPlants"/>
        </authorList>
    </citation>
    <scope>IDENTIFICATION</scope>
</reference>
<protein>
    <submittedName>
        <fullName evidence="1">Uncharacterized protein</fullName>
    </submittedName>
</protein>
<organism evidence="1">
    <name type="scientific">Oryza brachyantha</name>
    <name type="common">malo sina</name>
    <dbReference type="NCBI Taxonomy" id="4533"/>
    <lineage>
        <taxon>Eukaryota</taxon>
        <taxon>Viridiplantae</taxon>
        <taxon>Streptophyta</taxon>
        <taxon>Embryophyta</taxon>
        <taxon>Tracheophyta</taxon>
        <taxon>Spermatophyta</taxon>
        <taxon>Magnoliopsida</taxon>
        <taxon>Liliopsida</taxon>
        <taxon>Poales</taxon>
        <taxon>Poaceae</taxon>
        <taxon>BOP clade</taxon>
        <taxon>Oryzoideae</taxon>
        <taxon>Oryzeae</taxon>
        <taxon>Oryzinae</taxon>
        <taxon>Oryza</taxon>
    </lineage>
</organism>
<dbReference type="Proteomes" id="UP000006038">
    <property type="component" value="Chromosome 7"/>
</dbReference>
<evidence type="ECO:0000313" key="2">
    <source>
        <dbReference type="Proteomes" id="UP000006038"/>
    </source>
</evidence>